<dbReference type="STRING" id="154538.A0A1M2VXA7"/>
<dbReference type="EMBL" id="MNAD01000515">
    <property type="protein sequence ID" value="OJT12176.1"/>
    <property type="molecule type" value="Genomic_DNA"/>
</dbReference>
<dbReference type="Proteomes" id="UP000184267">
    <property type="component" value="Unassembled WGS sequence"/>
</dbReference>
<organism evidence="1 2">
    <name type="scientific">Trametes pubescens</name>
    <name type="common">White-rot fungus</name>
    <dbReference type="NCBI Taxonomy" id="154538"/>
    <lineage>
        <taxon>Eukaryota</taxon>
        <taxon>Fungi</taxon>
        <taxon>Dikarya</taxon>
        <taxon>Basidiomycota</taxon>
        <taxon>Agaricomycotina</taxon>
        <taxon>Agaricomycetes</taxon>
        <taxon>Polyporales</taxon>
        <taxon>Polyporaceae</taxon>
        <taxon>Trametes</taxon>
    </lineage>
</organism>
<evidence type="ECO:0000313" key="2">
    <source>
        <dbReference type="Proteomes" id="UP000184267"/>
    </source>
</evidence>
<dbReference type="Gene3D" id="3.80.10.10">
    <property type="entry name" value="Ribonuclease Inhibitor"/>
    <property type="match status" value="1"/>
</dbReference>
<reference evidence="1 2" key="1">
    <citation type="submission" date="2016-10" db="EMBL/GenBank/DDBJ databases">
        <title>Genome sequence of the basidiomycete white-rot fungus Trametes pubescens.</title>
        <authorList>
            <person name="Makela M.R."/>
            <person name="Granchi Z."/>
            <person name="Peng M."/>
            <person name="De Vries R.P."/>
            <person name="Grigoriev I."/>
            <person name="Riley R."/>
            <person name="Hilden K."/>
        </authorList>
    </citation>
    <scope>NUCLEOTIDE SEQUENCE [LARGE SCALE GENOMIC DNA]</scope>
    <source>
        <strain evidence="1 2">FBCC735</strain>
    </source>
</reference>
<proteinExistence type="predicted"/>
<name>A0A1M2VXA7_TRAPU</name>
<dbReference type="InterPro" id="IPR032675">
    <property type="entry name" value="LRR_dom_sf"/>
</dbReference>
<dbReference type="OrthoDB" id="2746915at2759"/>
<dbReference type="AlphaFoldDB" id="A0A1M2VXA7"/>
<gene>
    <name evidence="1" type="ORF">TRAPUB_11286</name>
</gene>
<evidence type="ECO:0000313" key="1">
    <source>
        <dbReference type="EMBL" id="OJT12176.1"/>
    </source>
</evidence>
<keyword evidence="2" id="KW-1185">Reference proteome</keyword>
<dbReference type="OMA" id="IMCEMRR"/>
<sequence>MAPCGFYTQLLANSTRCSENHCASITDTTDWSRFDYYASRIKALGYFGNEYADQEGVSWNLPSDIFRKYELPTLTLSRLFLYRGSRWLLPNLTRLRWNIYDFPYTDHLPQFLGPNLTSFALALQPQYLESPEDILETEERIARLLVVLAELCPNITELEMYPEYSSNVVVASRRFAYQCNKLEGYHVNTTQHAPLDWDFLLHLATKPHLRKAFLSLDADTADLLPLLSSPPIYHPFPALQVLYLKAYRLHYCTPLFAAMQHCRLFSLIIEVETQPLASDVIDLYHALHRHCAKNTLHVLRLTQLLLILEEDEFPPSKSDYLIDIAALSPILEFPNIRVFILHIPLYGWLTDEDFRAIGDAWPGLIKFSFLQTWGTPAIPPGTWEGVVSLVQRCPLLTLLHLLFNATRNVDEALKFDNRLHTQLRYFDVVDSPVPEDPGVFAQALFAIAPRIAYVDLSGPWEMEAAQDGPLAFDPYTYRAQVDKIMCEMRRERFGNLYTTDIFGAKEIADAVDSQPKEWNPWA</sequence>
<protein>
    <recommendedName>
        <fullName evidence="3">F-box domain-containing protein</fullName>
    </recommendedName>
</protein>
<accession>A0A1M2VXA7</accession>
<evidence type="ECO:0008006" key="3">
    <source>
        <dbReference type="Google" id="ProtNLM"/>
    </source>
</evidence>
<comment type="caution">
    <text evidence="1">The sequence shown here is derived from an EMBL/GenBank/DDBJ whole genome shotgun (WGS) entry which is preliminary data.</text>
</comment>